<comment type="pathway">
    <text evidence="2">Carbohydrate biosynthesis; gluconeogenesis.</text>
</comment>
<dbReference type="Gene3D" id="3.30.1330.90">
    <property type="entry name" value="D-3-phosphoglycerate dehydrogenase, domain 3"/>
    <property type="match status" value="2"/>
</dbReference>
<keyword evidence="8 11" id="KW-0411">Iron-sulfur</keyword>
<dbReference type="Pfam" id="PF03313">
    <property type="entry name" value="SDH_alpha"/>
    <property type="match status" value="1"/>
</dbReference>
<keyword evidence="7 11" id="KW-0408">Iron</keyword>
<gene>
    <name evidence="14" type="ORF">IAC95_02920</name>
</gene>
<evidence type="ECO:0000256" key="3">
    <source>
        <dbReference type="ARBA" id="ARBA00008636"/>
    </source>
</evidence>
<reference evidence="14" key="1">
    <citation type="submission" date="2020-10" db="EMBL/GenBank/DDBJ databases">
        <authorList>
            <person name="Gilroy R."/>
        </authorList>
    </citation>
    <scope>NUCLEOTIDE SEQUENCE</scope>
    <source>
        <strain evidence="14">CHK121-14286</strain>
    </source>
</reference>
<evidence type="ECO:0000313" key="15">
    <source>
        <dbReference type="Proteomes" id="UP000824200"/>
    </source>
</evidence>
<dbReference type="GO" id="GO:0051539">
    <property type="term" value="F:4 iron, 4 sulfur cluster binding"/>
    <property type="evidence" value="ECO:0007669"/>
    <property type="project" value="UniProtKB-UniRule"/>
</dbReference>
<dbReference type="GO" id="GO:0046872">
    <property type="term" value="F:metal ion binding"/>
    <property type="evidence" value="ECO:0007669"/>
    <property type="project" value="UniProtKB-KW"/>
</dbReference>
<dbReference type="PANTHER" id="PTHR30182">
    <property type="entry name" value="L-SERINE DEHYDRATASE"/>
    <property type="match status" value="1"/>
</dbReference>
<evidence type="ECO:0000256" key="2">
    <source>
        <dbReference type="ARBA" id="ARBA00004742"/>
    </source>
</evidence>
<comment type="catalytic activity">
    <reaction evidence="10 11">
        <text>L-serine = pyruvate + NH4(+)</text>
        <dbReference type="Rhea" id="RHEA:19169"/>
        <dbReference type="ChEBI" id="CHEBI:15361"/>
        <dbReference type="ChEBI" id="CHEBI:28938"/>
        <dbReference type="ChEBI" id="CHEBI:33384"/>
        <dbReference type="EC" id="4.3.1.17"/>
    </reaction>
</comment>
<dbReference type="PANTHER" id="PTHR30182:SF1">
    <property type="entry name" value="L-SERINE DEHYDRATASE 1"/>
    <property type="match status" value="1"/>
</dbReference>
<dbReference type="SUPFAM" id="SSF143548">
    <property type="entry name" value="Serine metabolism enzymes domain"/>
    <property type="match status" value="1"/>
</dbReference>
<organism evidence="14 15">
    <name type="scientific">Candidatus Fimimonas gallinarum</name>
    <dbReference type="NCBI Taxonomy" id="2840821"/>
    <lineage>
        <taxon>Bacteria</taxon>
        <taxon>Pseudomonadati</taxon>
        <taxon>Myxococcota</taxon>
        <taxon>Myxococcia</taxon>
        <taxon>Myxococcales</taxon>
        <taxon>Cystobacterineae</taxon>
        <taxon>Myxococcaceae</taxon>
        <taxon>Myxococcaceae incertae sedis</taxon>
        <taxon>Candidatus Fimimonas</taxon>
    </lineage>
</organism>
<evidence type="ECO:0000256" key="8">
    <source>
        <dbReference type="ARBA" id="ARBA00023014"/>
    </source>
</evidence>
<evidence type="ECO:0000313" key="14">
    <source>
        <dbReference type="EMBL" id="HIR65818.1"/>
    </source>
</evidence>
<dbReference type="NCBIfam" id="TIGR00720">
    <property type="entry name" value="sda_mono"/>
    <property type="match status" value="1"/>
</dbReference>
<dbReference type="EMBL" id="DVHL01000025">
    <property type="protein sequence ID" value="HIR65818.1"/>
    <property type="molecule type" value="Genomic_DNA"/>
</dbReference>
<keyword evidence="6 11" id="KW-0479">Metal-binding</keyword>
<name>A0A9D1E3I3_9BACT</name>
<sequence length="399" mass="43110">MKSLRHLYKKGIGPSSSHTMGPAKAAERFLKTVHAPRYKAVLYGSLALTGEGHGTDRAIKSVFGDRNIEIVFDKQSKCVHPNTMDFVAYDSEGKEIARQQYFSIGGGEIVRAGEKLQEQAEVYPHNSFAEIKQFCLQNKMDLCDYAMHFEGADILNFAKDIWSTMKEVIAKGLNAEGILPGGLGVVRRAKQLYYDPQKRETAQSHQDRVVAAYAFAVGEQNASGGETVTAPTCGASGVLPAVFLFTQQEKNCSDEDIAKALLVAGIVGNLVKTNASISGAECGCQAEVGTACAMAAAGLAYLNKMTIEETEYSAEVALEHHLGLTCDPVCGLVQIPCIERNAVGAMRAINAVSLASFLTDSRKISLDEVISVMYETGKDLAENYRETARGGLAKLHRVQ</sequence>
<keyword evidence="5 11" id="KW-0004">4Fe-4S</keyword>
<dbReference type="InterPro" id="IPR005131">
    <property type="entry name" value="Ser_deHydtase_bsu"/>
</dbReference>
<evidence type="ECO:0000256" key="6">
    <source>
        <dbReference type="ARBA" id="ARBA00022723"/>
    </source>
</evidence>
<comment type="caution">
    <text evidence="14">The sequence shown here is derived from an EMBL/GenBank/DDBJ whole genome shotgun (WGS) entry which is preliminary data.</text>
</comment>
<dbReference type="AlphaFoldDB" id="A0A9D1E3I3"/>
<proteinExistence type="inferred from homology"/>
<keyword evidence="4 11" id="KW-0312">Gluconeogenesis</keyword>
<feature type="domain" description="Serine dehydratase beta chain" evidence="13">
    <location>
        <begin position="67"/>
        <end position="112"/>
    </location>
</feature>
<feature type="domain" description="Serine dehydratase-like alpha subunit" evidence="12">
    <location>
        <begin position="151"/>
        <end position="393"/>
    </location>
</feature>
<dbReference type="Pfam" id="PF03315">
    <property type="entry name" value="SDH_beta"/>
    <property type="match status" value="2"/>
</dbReference>
<reference evidence="14" key="2">
    <citation type="journal article" date="2021" name="PeerJ">
        <title>Extensive microbial diversity within the chicken gut microbiome revealed by metagenomics and culture.</title>
        <authorList>
            <person name="Gilroy R."/>
            <person name="Ravi A."/>
            <person name="Getino M."/>
            <person name="Pursley I."/>
            <person name="Horton D.L."/>
            <person name="Alikhan N.F."/>
            <person name="Baker D."/>
            <person name="Gharbi K."/>
            <person name="Hall N."/>
            <person name="Watson M."/>
            <person name="Adriaenssens E.M."/>
            <person name="Foster-Nyarko E."/>
            <person name="Jarju S."/>
            <person name="Secka A."/>
            <person name="Antonio M."/>
            <person name="Oren A."/>
            <person name="Chaudhuri R.R."/>
            <person name="La Ragione R."/>
            <person name="Hildebrand F."/>
            <person name="Pallen M.J."/>
        </authorList>
    </citation>
    <scope>NUCLEOTIDE SEQUENCE</scope>
    <source>
        <strain evidence="14">CHK121-14286</strain>
    </source>
</reference>
<protein>
    <recommendedName>
        <fullName evidence="11">L-serine dehydratase</fullName>
        <ecNumber evidence="11">4.3.1.17</ecNumber>
    </recommendedName>
</protein>
<evidence type="ECO:0000256" key="7">
    <source>
        <dbReference type="ARBA" id="ARBA00023004"/>
    </source>
</evidence>
<evidence type="ECO:0000256" key="10">
    <source>
        <dbReference type="ARBA" id="ARBA00049406"/>
    </source>
</evidence>
<evidence type="ECO:0000256" key="4">
    <source>
        <dbReference type="ARBA" id="ARBA00022432"/>
    </source>
</evidence>
<dbReference type="GO" id="GO:0006094">
    <property type="term" value="P:gluconeogenesis"/>
    <property type="evidence" value="ECO:0007669"/>
    <property type="project" value="UniProtKB-KW"/>
</dbReference>
<dbReference type="Proteomes" id="UP000824200">
    <property type="component" value="Unassembled WGS sequence"/>
</dbReference>
<dbReference type="EC" id="4.3.1.17" evidence="11"/>
<keyword evidence="9 11" id="KW-0456">Lyase</keyword>
<comment type="similarity">
    <text evidence="3 11">Belongs to the iron-sulfur dependent L-serine dehydratase family.</text>
</comment>
<dbReference type="GO" id="GO:0003941">
    <property type="term" value="F:L-serine ammonia-lyase activity"/>
    <property type="evidence" value="ECO:0007669"/>
    <property type="project" value="UniProtKB-UniRule"/>
</dbReference>
<evidence type="ECO:0000256" key="9">
    <source>
        <dbReference type="ARBA" id="ARBA00023239"/>
    </source>
</evidence>
<dbReference type="InterPro" id="IPR029009">
    <property type="entry name" value="ASB_dom_sf"/>
</dbReference>
<accession>A0A9D1E3I3</accession>
<dbReference type="InterPro" id="IPR051318">
    <property type="entry name" value="Fe-S_L-Ser"/>
</dbReference>
<evidence type="ECO:0000259" key="13">
    <source>
        <dbReference type="Pfam" id="PF03315"/>
    </source>
</evidence>
<evidence type="ECO:0000256" key="11">
    <source>
        <dbReference type="RuleBase" id="RU366059"/>
    </source>
</evidence>
<comment type="cofactor">
    <cofactor evidence="1 11">
        <name>[4Fe-4S] cluster</name>
        <dbReference type="ChEBI" id="CHEBI:49883"/>
    </cofactor>
</comment>
<evidence type="ECO:0000256" key="1">
    <source>
        <dbReference type="ARBA" id="ARBA00001966"/>
    </source>
</evidence>
<feature type="domain" description="Serine dehydratase beta chain" evidence="13">
    <location>
        <begin position="3"/>
        <end position="59"/>
    </location>
</feature>
<evidence type="ECO:0000259" key="12">
    <source>
        <dbReference type="Pfam" id="PF03313"/>
    </source>
</evidence>
<evidence type="ECO:0000256" key="5">
    <source>
        <dbReference type="ARBA" id="ARBA00022485"/>
    </source>
</evidence>
<dbReference type="InterPro" id="IPR005130">
    <property type="entry name" value="Ser_deHydtase-like_asu"/>
</dbReference>
<dbReference type="InterPro" id="IPR004644">
    <property type="entry name" value="Fe-S_L-Ser_mono"/>
</dbReference>